<dbReference type="InterPro" id="IPR008752">
    <property type="entry name" value="Peptidase_M11"/>
</dbReference>
<organism evidence="3 4">
    <name type="scientific">Fragilariopsis cylindrus CCMP1102</name>
    <dbReference type="NCBI Taxonomy" id="635003"/>
    <lineage>
        <taxon>Eukaryota</taxon>
        <taxon>Sar</taxon>
        <taxon>Stramenopiles</taxon>
        <taxon>Ochrophyta</taxon>
        <taxon>Bacillariophyta</taxon>
        <taxon>Bacillariophyceae</taxon>
        <taxon>Bacillariophycidae</taxon>
        <taxon>Bacillariales</taxon>
        <taxon>Bacillariaceae</taxon>
        <taxon>Fragilariopsis</taxon>
    </lineage>
</organism>
<dbReference type="GO" id="GO:0008237">
    <property type="term" value="F:metallopeptidase activity"/>
    <property type="evidence" value="ECO:0007669"/>
    <property type="project" value="InterPro"/>
</dbReference>
<dbReference type="SUPFAM" id="SSF55486">
    <property type="entry name" value="Metalloproteases ('zincins'), catalytic domain"/>
    <property type="match status" value="1"/>
</dbReference>
<evidence type="ECO:0000259" key="2">
    <source>
        <dbReference type="Pfam" id="PF05548"/>
    </source>
</evidence>
<dbReference type="KEGG" id="fcy:FRACYDRAFT_240724"/>
<feature type="compositionally biased region" description="Polar residues" evidence="1">
    <location>
        <begin position="1"/>
        <end position="12"/>
    </location>
</feature>
<feature type="compositionally biased region" description="Low complexity" evidence="1">
    <location>
        <begin position="552"/>
        <end position="578"/>
    </location>
</feature>
<sequence length="657" mass="72467">MTMAEASSSIRGLSQDEEPQQQQPLDQKVHRHSRRLSLPANTECVFYIKDTQWEDGHHDQECACEFTTEQATYMEAGLLDTTTSTSGGSIVVPMITIDSSTVTTACSDYTAGGLISGGTIIRSSDFTVEQSIETGAMKLIIPDAAQLYVLQELSEDDNRHYKARRTRRRAVALHSGRDVGHNRNLASSTGTFETLVVRVEANKGAQPAASEMQLYNDIFDDRSSLKSQYYNCSKAQMNIIPAEGYGASTAGTTGDGNSDRTGIVTVTVDIDVDENSREPLEDQAFIAAEKLVGSPLSNFDLVIFCQPPGSGGWIGYAYVNDYRSFYNDIWCSQMSALVHEVGHNLGLDHSGMNTKGVVDALKETYGDASGMMGLSFQQDDGPDKCFNAAKNWQLGWYDNQKESYNPLNNNIGQTKQYIMNGINEYEVDGSSTGELITVRLENESSGRDDYYIGYNRANGANSGTSEAKNMILIVRKPCCGPDSYGESKKESVLTVGQSFTIERYRDSNENVIITYESVTSDLRDATISVRTTGTAPTNVPTLAPTNVPTNAPTVLTTKEPTTLPTKSPTTSPTKLNPSNVDDECTENEDFRFKNKKKKDCNWIVSSTEKISKRKKRRKKVKKICKKKQKVDGKKQRIYKWCPTACATVKMGACKSKF</sequence>
<protein>
    <recommendedName>
        <fullName evidence="2">Peptidase M11 gametolysin domain-containing protein</fullName>
    </recommendedName>
</protein>
<evidence type="ECO:0000313" key="4">
    <source>
        <dbReference type="Proteomes" id="UP000095751"/>
    </source>
</evidence>
<keyword evidence="4" id="KW-1185">Reference proteome</keyword>
<reference evidence="3 4" key="1">
    <citation type="submission" date="2016-09" db="EMBL/GenBank/DDBJ databases">
        <title>Extensive genetic diversity and differential bi-allelic expression allows diatom success in the polar Southern Ocean.</title>
        <authorList>
            <consortium name="DOE Joint Genome Institute"/>
            <person name="Mock T."/>
            <person name="Otillar R.P."/>
            <person name="Strauss J."/>
            <person name="Dupont C."/>
            <person name="Frickenhaus S."/>
            <person name="Maumus F."/>
            <person name="Mcmullan M."/>
            <person name="Sanges R."/>
            <person name="Schmutz J."/>
            <person name="Toseland A."/>
            <person name="Valas R."/>
            <person name="Veluchamy A."/>
            <person name="Ward B.J."/>
            <person name="Allen A."/>
            <person name="Barry K."/>
            <person name="Falciatore A."/>
            <person name="Ferrante M."/>
            <person name="Fortunato A.E."/>
            <person name="Gloeckner G."/>
            <person name="Gruber A."/>
            <person name="Hipkin R."/>
            <person name="Janech M."/>
            <person name="Kroth P."/>
            <person name="Leese F."/>
            <person name="Lindquist E."/>
            <person name="Lyon B.R."/>
            <person name="Martin J."/>
            <person name="Mayer C."/>
            <person name="Parker M."/>
            <person name="Quesneville H."/>
            <person name="Raymond J."/>
            <person name="Uhlig C."/>
            <person name="Valentin K.U."/>
            <person name="Worden A.Z."/>
            <person name="Armbrust E.V."/>
            <person name="Bowler C."/>
            <person name="Green B."/>
            <person name="Moulton V."/>
            <person name="Van Oosterhout C."/>
            <person name="Grigoriev I."/>
        </authorList>
    </citation>
    <scope>NUCLEOTIDE SEQUENCE [LARGE SCALE GENOMIC DNA]</scope>
    <source>
        <strain evidence="3 4">CCMP1102</strain>
    </source>
</reference>
<dbReference type="AlphaFoldDB" id="A0A1E7F7N6"/>
<proteinExistence type="predicted"/>
<dbReference type="Gene3D" id="3.40.390.10">
    <property type="entry name" value="Collagenase (Catalytic Domain)"/>
    <property type="match status" value="1"/>
</dbReference>
<feature type="region of interest" description="Disordered" evidence="1">
    <location>
        <begin position="536"/>
        <end position="582"/>
    </location>
</feature>
<evidence type="ECO:0000256" key="1">
    <source>
        <dbReference type="SAM" id="MobiDB-lite"/>
    </source>
</evidence>
<gene>
    <name evidence="3" type="ORF">FRACYDRAFT_240724</name>
</gene>
<dbReference type="EMBL" id="KV784360">
    <property type="protein sequence ID" value="OEU14191.1"/>
    <property type="molecule type" value="Genomic_DNA"/>
</dbReference>
<name>A0A1E7F7N6_9STRA</name>
<feature type="domain" description="Peptidase M11 gametolysin" evidence="2">
    <location>
        <begin position="282"/>
        <end position="399"/>
    </location>
</feature>
<dbReference type="Proteomes" id="UP000095751">
    <property type="component" value="Unassembled WGS sequence"/>
</dbReference>
<dbReference type="OrthoDB" id="48545at2759"/>
<dbReference type="InterPro" id="IPR024079">
    <property type="entry name" value="MetalloPept_cat_dom_sf"/>
</dbReference>
<feature type="region of interest" description="Disordered" evidence="1">
    <location>
        <begin position="1"/>
        <end position="33"/>
    </location>
</feature>
<evidence type="ECO:0000313" key="3">
    <source>
        <dbReference type="EMBL" id="OEU14191.1"/>
    </source>
</evidence>
<accession>A0A1E7F7N6</accession>
<dbReference type="Pfam" id="PF05548">
    <property type="entry name" value="Peptidase_M11"/>
    <property type="match status" value="1"/>
</dbReference>
<feature type="compositionally biased region" description="Polar residues" evidence="1">
    <location>
        <begin position="536"/>
        <end position="551"/>
    </location>
</feature>
<dbReference type="InParanoid" id="A0A1E7F7N6"/>